<dbReference type="eggNOG" id="ENOG502RAIS">
    <property type="taxonomic scope" value="Eukaryota"/>
</dbReference>
<dbReference type="VEuPathDB" id="FungiDB:GGTG_10053"/>
<reference evidence="2" key="2">
    <citation type="submission" date="2010-07" db="EMBL/GenBank/DDBJ databases">
        <authorList>
            <consortium name="The Broad Institute Genome Sequencing Platform"/>
            <consortium name="Broad Institute Genome Sequencing Center for Infectious Disease"/>
            <person name="Ma L.-J."/>
            <person name="Dead R."/>
            <person name="Young S."/>
            <person name="Zeng Q."/>
            <person name="Koehrsen M."/>
            <person name="Alvarado L."/>
            <person name="Berlin A."/>
            <person name="Chapman S.B."/>
            <person name="Chen Z."/>
            <person name="Freedman E."/>
            <person name="Gellesch M."/>
            <person name="Goldberg J."/>
            <person name="Griggs A."/>
            <person name="Gujja S."/>
            <person name="Heilman E.R."/>
            <person name="Heiman D."/>
            <person name="Hepburn T."/>
            <person name="Howarth C."/>
            <person name="Jen D."/>
            <person name="Larson L."/>
            <person name="Mehta T."/>
            <person name="Neiman D."/>
            <person name="Pearson M."/>
            <person name="Roberts A."/>
            <person name="Saif S."/>
            <person name="Shea T."/>
            <person name="Shenoy N."/>
            <person name="Sisk P."/>
            <person name="Stolte C."/>
            <person name="Sykes S."/>
            <person name="Walk T."/>
            <person name="White J."/>
            <person name="Yandava C."/>
            <person name="Haas B."/>
            <person name="Nusbaum C."/>
            <person name="Birren B."/>
        </authorList>
    </citation>
    <scope>NUCLEOTIDE SEQUENCE</scope>
    <source>
        <strain evidence="2">R3-111a-1</strain>
    </source>
</reference>
<evidence type="ECO:0000313" key="4">
    <source>
        <dbReference type="Proteomes" id="UP000006039"/>
    </source>
</evidence>
<gene>
    <name evidence="3" type="primary">20350511</name>
    <name evidence="2" type="ORF">GGTG_10053</name>
</gene>
<reference evidence="2" key="3">
    <citation type="submission" date="2010-09" db="EMBL/GenBank/DDBJ databases">
        <title>Annotation of Gaeumannomyces graminis var. tritici R3-111a-1.</title>
        <authorList>
            <consortium name="The Broad Institute Genome Sequencing Platform"/>
            <person name="Ma L.-J."/>
            <person name="Dead R."/>
            <person name="Young S.K."/>
            <person name="Zeng Q."/>
            <person name="Gargeya S."/>
            <person name="Fitzgerald M."/>
            <person name="Haas B."/>
            <person name="Abouelleil A."/>
            <person name="Alvarado L."/>
            <person name="Arachchi H.M."/>
            <person name="Berlin A."/>
            <person name="Brown A."/>
            <person name="Chapman S.B."/>
            <person name="Chen Z."/>
            <person name="Dunbar C."/>
            <person name="Freedman E."/>
            <person name="Gearin G."/>
            <person name="Gellesch M."/>
            <person name="Goldberg J."/>
            <person name="Griggs A."/>
            <person name="Gujja S."/>
            <person name="Heiman D."/>
            <person name="Howarth C."/>
            <person name="Larson L."/>
            <person name="Lui A."/>
            <person name="MacDonald P.J.P."/>
            <person name="Mehta T."/>
            <person name="Montmayeur A."/>
            <person name="Murphy C."/>
            <person name="Neiman D."/>
            <person name="Pearson M."/>
            <person name="Priest M."/>
            <person name="Roberts A."/>
            <person name="Saif S."/>
            <person name="Shea T."/>
            <person name="Shenoy N."/>
            <person name="Sisk P."/>
            <person name="Stolte C."/>
            <person name="Sykes S."/>
            <person name="Yandava C."/>
            <person name="Wortman J."/>
            <person name="Nusbaum C."/>
            <person name="Birren B."/>
        </authorList>
    </citation>
    <scope>NUCLEOTIDE SEQUENCE</scope>
    <source>
        <strain evidence="2">R3-111a-1</strain>
    </source>
</reference>
<dbReference type="AlphaFoldDB" id="J3P968"/>
<dbReference type="RefSeq" id="XP_009226178.1">
    <property type="nucleotide sequence ID" value="XM_009227914.1"/>
</dbReference>
<feature type="compositionally biased region" description="Low complexity" evidence="1">
    <location>
        <begin position="78"/>
        <end position="97"/>
    </location>
</feature>
<reference evidence="3" key="5">
    <citation type="submission" date="2018-04" db="UniProtKB">
        <authorList>
            <consortium name="EnsemblFungi"/>
        </authorList>
    </citation>
    <scope>IDENTIFICATION</scope>
    <source>
        <strain evidence="3">R3-111a-1</strain>
    </source>
</reference>
<organism evidence="2">
    <name type="scientific">Gaeumannomyces tritici (strain R3-111a-1)</name>
    <name type="common">Wheat and barley take-all root rot fungus</name>
    <name type="synonym">Gaeumannomyces graminis var. tritici</name>
    <dbReference type="NCBI Taxonomy" id="644352"/>
    <lineage>
        <taxon>Eukaryota</taxon>
        <taxon>Fungi</taxon>
        <taxon>Dikarya</taxon>
        <taxon>Ascomycota</taxon>
        <taxon>Pezizomycotina</taxon>
        <taxon>Sordariomycetes</taxon>
        <taxon>Sordariomycetidae</taxon>
        <taxon>Magnaporthales</taxon>
        <taxon>Magnaporthaceae</taxon>
        <taxon>Gaeumannomyces</taxon>
    </lineage>
</organism>
<reference evidence="4" key="1">
    <citation type="submission" date="2010-07" db="EMBL/GenBank/DDBJ databases">
        <title>The genome sequence of Gaeumannomyces graminis var. tritici strain R3-111a-1.</title>
        <authorList>
            <consortium name="The Broad Institute Genome Sequencing Platform"/>
            <person name="Ma L.-J."/>
            <person name="Dead R."/>
            <person name="Young S."/>
            <person name="Zeng Q."/>
            <person name="Koehrsen M."/>
            <person name="Alvarado L."/>
            <person name="Berlin A."/>
            <person name="Chapman S.B."/>
            <person name="Chen Z."/>
            <person name="Freedman E."/>
            <person name="Gellesch M."/>
            <person name="Goldberg J."/>
            <person name="Griggs A."/>
            <person name="Gujja S."/>
            <person name="Heilman E.R."/>
            <person name="Heiman D."/>
            <person name="Hepburn T."/>
            <person name="Howarth C."/>
            <person name="Jen D."/>
            <person name="Larson L."/>
            <person name="Mehta T."/>
            <person name="Neiman D."/>
            <person name="Pearson M."/>
            <person name="Roberts A."/>
            <person name="Saif S."/>
            <person name="Shea T."/>
            <person name="Shenoy N."/>
            <person name="Sisk P."/>
            <person name="Stolte C."/>
            <person name="Sykes S."/>
            <person name="Walk T."/>
            <person name="White J."/>
            <person name="Yandava C."/>
            <person name="Haas B."/>
            <person name="Nusbaum C."/>
            <person name="Birren B."/>
        </authorList>
    </citation>
    <scope>NUCLEOTIDE SEQUENCE [LARGE SCALE GENOMIC DNA]</scope>
    <source>
        <strain evidence="4">R3-111a-1</strain>
    </source>
</reference>
<feature type="compositionally biased region" description="Polar residues" evidence="1">
    <location>
        <begin position="45"/>
        <end position="70"/>
    </location>
</feature>
<reference evidence="3" key="4">
    <citation type="journal article" date="2015" name="G3 (Bethesda)">
        <title>Genome sequences of three phytopathogenic species of the Magnaporthaceae family of fungi.</title>
        <authorList>
            <person name="Okagaki L.H."/>
            <person name="Nunes C.C."/>
            <person name="Sailsbery J."/>
            <person name="Clay B."/>
            <person name="Brown D."/>
            <person name="John T."/>
            <person name="Oh Y."/>
            <person name="Young N."/>
            <person name="Fitzgerald M."/>
            <person name="Haas B.J."/>
            <person name="Zeng Q."/>
            <person name="Young S."/>
            <person name="Adiconis X."/>
            <person name="Fan L."/>
            <person name="Levin J.Z."/>
            <person name="Mitchell T.K."/>
            <person name="Okubara P.A."/>
            <person name="Farman M.L."/>
            <person name="Kohn L.M."/>
            <person name="Birren B."/>
            <person name="Ma L.-J."/>
            <person name="Dean R.A."/>
        </authorList>
    </citation>
    <scope>NUCLEOTIDE SEQUENCE</scope>
    <source>
        <strain evidence="3">R3-111a-1</strain>
    </source>
</reference>
<evidence type="ECO:0000256" key="1">
    <source>
        <dbReference type="SAM" id="MobiDB-lite"/>
    </source>
</evidence>
<dbReference type="EnsemblFungi" id="EJT73204">
    <property type="protein sequence ID" value="EJT73204"/>
    <property type="gene ID" value="GGTG_10053"/>
</dbReference>
<name>J3P968_GAET3</name>
<dbReference type="Proteomes" id="UP000006039">
    <property type="component" value="Unassembled WGS sequence"/>
</dbReference>
<dbReference type="HOGENOM" id="CLU_1603064_0_0_1"/>
<accession>J3P968</accession>
<sequence length="178" mass="19495">MAIRDRWNRMRSAAATSTTYTSPSSSPVSSPVSAPTSPGVWGTITGFNWSPSRTTTGSSSNASTEAGGTSSDEHHHQQQQQQQQQQQSQQQRQYQQQSPRAKITFTLPARPKAPKSSSSSSSRRFRPHPSERPLTEENLAYQQVFANYTLTFGSSRCSLDGDVSPCSSRRGSLDMPPV</sequence>
<feature type="region of interest" description="Disordered" evidence="1">
    <location>
        <begin position="159"/>
        <end position="178"/>
    </location>
</feature>
<feature type="compositionally biased region" description="Low complexity" evidence="1">
    <location>
        <begin position="108"/>
        <end position="122"/>
    </location>
</feature>
<evidence type="ECO:0000313" key="2">
    <source>
        <dbReference type="EMBL" id="EJT73204.1"/>
    </source>
</evidence>
<dbReference type="EMBL" id="GL385399">
    <property type="protein sequence ID" value="EJT73204.1"/>
    <property type="molecule type" value="Genomic_DNA"/>
</dbReference>
<dbReference type="OrthoDB" id="4825861at2759"/>
<evidence type="ECO:0000313" key="3">
    <source>
        <dbReference type="EnsemblFungi" id="EJT73204"/>
    </source>
</evidence>
<feature type="region of interest" description="Disordered" evidence="1">
    <location>
        <begin position="1"/>
        <end position="137"/>
    </location>
</feature>
<protein>
    <submittedName>
        <fullName evidence="2 3">Uncharacterized protein</fullName>
    </submittedName>
</protein>
<keyword evidence="4" id="KW-1185">Reference proteome</keyword>
<proteinExistence type="predicted"/>
<feature type="compositionally biased region" description="Low complexity" evidence="1">
    <location>
        <begin position="12"/>
        <end position="38"/>
    </location>
</feature>
<dbReference type="GeneID" id="20350511"/>